<evidence type="ECO:0000313" key="2">
    <source>
        <dbReference type="Proteomes" id="UP001642360"/>
    </source>
</evidence>
<protein>
    <submittedName>
        <fullName evidence="1">Uncharacterized protein</fullName>
    </submittedName>
</protein>
<dbReference type="Proteomes" id="UP001642360">
    <property type="component" value="Unassembled WGS sequence"/>
</dbReference>
<proteinExistence type="predicted"/>
<reference evidence="1 2" key="1">
    <citation type="submission" date="2024-02" db="EMBL/GenBank/DDBJ databases">
        <authorList>
            <person name="Vignale AGUSTIN F."/>
            <person name="Sosa J E."/>
            <person name="Modenutti C."/>
        </authorList>
    </citation>
    <scope>NUCLEOTIDE SEQUENCE [LARGE SCALE GENOMIC DNA]</scope>
</reference>
<gene>
    <name evidence="1" type="ORF">ILEXP_LOCUS43021</name>
</gene>
<name>A0ABC8TV37_9AQUA</name>
<dbReference type="EMBL" id="CAUOFW020006168">
    <property type="protein sequence ID" value="CAK9173286.1"/>
    <property type="molecule type" value="Genomic_DNA"/>
</dbReference>
<dbReference type="AlphaFoldDB" id="A0ABC8TV37"/>
<evidence type="ECO:0000313" key="1">
    <source>
        <dbReference type="EMBL" id="CAK9173286.1"/>
    </source>
</evidence>
<sequence>MDRPSNGSSQQEQEKSKQFLFSETQGMDVVDLVHLVFLIFGQHQSSIVDVQIKSTHTAVEGEVATLLPTGIAPKNSGVIRGFIKKREVVVWVKCGSHLNEKLIADTTCIVAHLLIGETQGMPVNEMMNLDLYLSHSNESASATVSR</sequence>
<accession>A0ABC8TV37</accession>
<organism evidence="1 2">
    <name type="scientific">Ilex paraguariensis</name>
    <name type="common">yerba mate</name>
    <dbReference type="NCBI Taxonomy" id="185542"/>
    <lineage>
        <taxon>Eukaryota</taxon>
        <taxon>Viridiplantae</taxon>
        <taxon>Streptophyta</taxon>
        <taxon>Embryophyta</taxon>
        <taxon>Tracheophyta</taxon>
        <taxon>Spermatophyta</taxon>
        <taxon>Magnoliopsida</taxon>
        <taxon>eudicotyledons</taxon>
        <taxon>Gunneridae</taxon>
        <taxon>Pentapetalae</taxon>
        <taxon>asterids</taxon>
        <taxon>campanulids</taxon>
        <taxon>Aquifoliales</taxon>
        <taxon>Aquifoliaceae</taxon>
        <taxon>Ilex</taxon>
    </lineage>
</organism>
<keyword evidence="2" id="KW-1185">Reference proteome</keyword>
<comment type="caution">
    <text evidence="1">The sequence shown here is derived from an EMBL/GenBank/DDBJ whole genome shotgun (WGS) entry which is preliminary data.</text>
</comment>